<dbReference type="InterPro" id="IPR029069">
    <property type="entry name" value="HotDog_dom_sf"/>
</dbReference>
<dbReference type="Pfam" id="PF13279">
    <property type="entry name" value="4HBT_2"/>
    <property type="match status" value="1"/>
</dbReference>
<dbReference type="KEGG" id="woc:BA177_08795"/>
<evidence type="ECO:0000313" key="3">
    <source>
        <dbReference type="EMBL" id="ANO51286.1"/>
    </source>
</evidence>
<dbReference type="PANTHER" id="PTHR31793:SF37">
    <property type="entry name" value="ACYL-COA THIOESTER HYDROLASE YBGC"/>
    <property type="match status" value="1"/>
</dbReference>
<proteinExistence type="inferred from homology"/>
<dbReference type="EMBL" id="CP016268">
    <property type="protein sequence ID" value="ANO51286.1"/>
    <property type="molecule type" value="Genomic_DNA"/>
</dbReference>
<dbReference type="NCBIfam" id="TIGR02799">
    <property type="entry name" value="thio_ybgC"/>
    <property type="match status" value="1"/>
</dbReference>
<protein>
    <submittedName>
        <fullName evidence="3">Tol-pal system-associated acyl-CoA thioesterase</fullName>
    </submittedName>
</protein>
<dbReference type="OrthoDB" id="9808429at2"/>
<dbReference type="Proteomes" id="UP000092695">
    <property type="component" value="Chromosome"/>
</dbReference>
<evidence type="ECO:0000313" key="4">
    <source>
        <dbReference type="Proteomes" id="UP000092695"/>
    </source>
</evidence>
<dbReference type="CDD" id="cd00586">
    <property type="entry name" value="4HBT"/>
    <property type="match status" value="1"/>
</dbReference>
<sequence>MPLSADQSAFLWPVRVYYEDTDAQGVVYYANYFRYMERARTEWLRALGVEQDVLMQEQRRVFVVVDTQAEFLKPARFNDQLTVSARLLNRARASFDLEQIISRTNGELLVRGRTRAAYLNADTMKPVRLPADLFEESKI</sequence>
<dbReference type="AlphaFoldDB" id="A0A193LFQ2"/>
<accession>A0A193LFQ2</accession>
<dbReference type="InterPro" id="IPR006684">
    <property type="entry name" value="YbgC/YbaW"/>
</dbReference>
<gene>
    <name evidence="3" type="ORF">BA177_08795</name>
</gene>
<dbReference type="RefSeq" id="WP_068615491.1">
    <property type="nucleotide sequence ID" value="NZ_CP016268.1"/>
</dbReference>
<dbReference type="STRING" id="1548547.BA177_08795"/>
<dbReference type="SUPFAM" id="SSF54637">
    <property type="entry name" value="Thioesterase/thiol ester dehydrase-isomerase"/>
    <property type="match status" value="1"/>
</dbReference>
<dbReference type="FunFam" id="3.10.129.10:FF:000004">
    <property type="entry name" value="Tol-pal system-associated acyl-CoA thioesterase"/>
    <property type="match status" value="1"/>
</dbReference>
<dbReference type="InterPro" id="IPR050563">
    <property type="entry name" value="4-hydroxybenzoyl-CoA_TE"/>
</dbReference>
<dbReference type="PANTHER" id="PTHR31793">
    <property type="entry name" value="4-HYDROXYBENZOYL-COA THIOESTERASE FAMILY MEMBER"/>
    <property type="match status" value="1"/>
</dbReference>
<dbReference type="PIRSF" id="PIRSF003230">
    <property type="entry name" value="YbgC"/>
    <property type="match status" value="1"/>
</dbReference>
<dbReference type="GO" id="GO:0047617">
    <property type="term" value="F:fatty acyl-CoA hydrolase activity"/>
    <property type="evidence" value="ECO:0007669"/>
    <property type="project" value="TreeGrafter"/>
</dbReference>
<name>A0A193LFQ2_9GAMM</name>
<dbReference type="NCBIfam" id="TIGR00051">
    <property type="entry name" value="YbgC/FadM family acyl-CoA thioesterase"/>
    <property type="match status" value="1"/>
</dbReference>
<organism evidence="3 4">
    <name type="scientific">Woeseia oceani</name>
    <dbReference type="NCBI Taxonomy" id="1548547"/>
    <lineage>
        <taxon>Bacteria</taxon>
        <taxon>Pseudomonadati</taxon>
        <taxon>Pseudomonadota</taxon>
        <taxon>Gammaproteobacteria</taxon>
        <taxon>Woeseiales</taxon>
        <taxon>Woeseiaceae</taxon>
        <taxon>Woeseia</taxon>
    </lineage>
</organism>
<reference evidence="3 4" key="1">
    <citation type="submission" date="2016-06" db="EMBL/GenBank/DDBJ databases">
        <title>Complete genome sequence of a deep-branching marine Gamma Proteobacterium Woeseia oceani type strain XK5.</title>
        <authorList>
            <person name="Mu D."/>
            <person name="Du Z."/>
        </authorList>
    </citation>
    <scope>NUCLEOTIDE SEQUENCE [LARGE SCALE GENOMIC DNA]</scope>
    <source>
        <strain evidence="3 4">XK5</strain>
    </source>
</reference>
<keyword evidence="4" id="KW-1185">Reference proteome</keyword>
<dbReference type="InterPro" id="IPR014166">
    <property type="entry name" value="Tol-Pal_acyl-CoA_thioesterase"/>
</dbReference>
<dbReference type="Gene3D" id="3.10.129.10">
    <property type="entry name" value="Hotdog Thioesterase"/>
    <property type="match status" value="1"/>
</dbReference>
<evidence type="ECO:0000256" key="1">
    <source>
        <dbReference type="ARBA" id="ARBA00005953"/>
    </source>
</evidence>
<comment type="similarity">
    <text evidence="1">Belongs to the 4-hydroxybenzoyl-CoA thioesterase family.</text>
</comment>
<keyword evidence="2" id="KW-0378">Hydrolase</keyword>
<evidence type="ECO:0000256" key="2">
    <source>
        <dbReference type="ARBA" id="ARBA00022801"/>
    </source>
</evidence>